<evidence type="ECO:0000256" key="17">
    <source>
        <dbReference type="ARBA" id="ARBA00047548"/>
    </source>
</evidence>
<dbReference type="PANTHER" id="PTHR10890">
    <property type="entry name" value="CYSTEINYL-TRNA SYNTHETASE"/>
    <property type="match status" value="1"/>
</dbReference>
<evidence type="ECO:0000256" key="1">
    <source>
        <dbReference type="ARBA" id="ARBA00001947"/>
    </source>
</evidence>
<dbReference type="PRINTS" id="PR00983">
    <property type="entry name" value="TRNASYNTHCYS"/>
</dbReference>
<comment type="function">
    <text evidence="14">Mitochondrial cysteine-specific aminoacyl-tRNA synthetase that catalyzes the ATP-dependent ligation of cysteine to tRNA(Cys).</text>
</comment>
<dbReference type="Gene3D" id="1.20.120.1910">
    <property type="entry name" value="Cysteine-tRNA ligase, C-terminal anti-codon recognition domain"/>
    <property type="match status" value="1"/>
</dbReference>
<comment type="catalytic activity">
    <reaction evidence="17">
        <text>2 L-cysteine = S-sulfanyl-L-cysteine + L-alanine</text>
        <dbReference type="Rhea" id="RHEA:78543"/>
        <dbReference type="ChEBI" id="CHEBI:35235"/>
        <dbReference type="ChEBI" id="CHEBI:57972"/>
        <dbReference type="ChEBI" id="CHEBI:58591"/>
    </reaction>
    <physiologicalReaction direction="left-to-right" evidence="17">
        <dbReference type="Rhea" id="RHEA:78544"/>
    </physiologicalReaction>
</comment>
<dbReference type="FunFam" id="1.20.120.1910:FF:000010">
    <property type="entry name" value="Cysteinyl-tRNA synthetase 2, mitochondrial"/>
    <property type="match status" value="1"/>
</dbReference>
<evidence type="ECO:0000256" key="6">
    <source>
        <dbReference type="ARBA" id="ARBA00022723"/>
    </source>
</evidence>
<keyword evidence="11" id="KW-0496">Mitochondrion</keyword>
<evidence type="ECO:0000256" key="20">
    <source>
        <dbReference type="ARBA" id="ARBA00049046"/>
    </source>
</evidence>
<dbReference type="EMBL" id="JAHHUM010001735">
    <property type="protein sequence ID" value="KAK5609780.1"/>
    <property type="molecule type" value="Genomic_DNA"/>
</dbReference>
<protein>
    <recommendedName>
        <fullName evidence="21">Probable cysteine--tRNA ligase, mitochondrial</fullName>
        <ecNumber evidence="4">6.1.1.16</ecNumber>
    </recommendedName>
    <alternativeName>
        <fullName evidence="13">Cysteinyl-tRNA synthetase</fullName>
    </alternativeName>
</protein>
<proteinExistence type="inferred from homology"/>
<comment type="cofactor">
    <cofactor evidence="1">
        <name>Zn(2+)</name>
        <dbReference type="ChEBI" id="CHEBI:29105"/>
    </cofactor>
</comment>
<evidence type="ECO:0000256" key="7">
    <source>
        <dbReference type="ARBA" id="ARBA00022741"/>
    </source>
</evidence>
<name>A0AAV9RL41_9TELE</name>
<accession>A0AAV9RL41</accession>
<dbReference type="EC" id="6.1.1.16" evidence="4"/>
<evidence type="ECO:0000256" key="22">
    <source>
        <dbReference type="SAM" id="MobiDB-lite"/>
    </source>
</evidence>
<dbReference type="SUPFAM" id="SSF47323">
    <property type="entry name" value="Anticodon-binding domain of a subclass of class I aminoacyl-tRNA synthetases"/>
    <property type="match status" value="1"/>
</dbReference>
<dbReference type="SUPFAM" id="SSF52374">
    <property type="entry name" value="Nucleotidylyl transferase"/>
    <property type="match status" value="1"/>
</dbReference>
<keyword evidence="7" id="KW-0547">Nucleotide-binding</keyword>
<dbReference type="GO" id="GO:0005524">
    <property type="term" value="F:ATP binding"/>
    <property type="evidence" value="ECO:0007669"/>
    <property type="project" value="UniProtKB-KW"/>
</dbReference>
<dbReference type="Gene3D" id="3.40.50.620">
    <property type="entry name" value="HUPs"/>
    <property type="match status" value="1"/>
</dbReference>
<evidence type="ECO:0000313" key="25">
    <source>
        <dbReference type="Proteomes" id="UP001311232"/>
    </source>
</evidence>
<dbReference type="NCBIfam" id="TIGR00435">
    <property type="entry name" value="cysS"/>
    <property type="match status" value="1"/>
</dbReference>
<dbReference type="InterPro" id="IPR032678">
    <property type="entry name" value="tRNA-synt_1_cat_dom"/>
</dbReference>
<dbReference type="Proteomes" id="UP001311232">
    <property type="component" value="Unassembled WGS sequence"/>
</dbReference>
<keyword evidence="12" id="KW-0030">Aminoacyl-tRNA synthetase</keyword>
<feature type="region of interest" description="Disordered" evidence="22">
    <location>
        <begin position="536"/>
        <end position="556"/>
    </location>
</feature>
<dbReference type="HAMAP" id="MF_00041">
    <property type="entry name" value="Cys_tRNA_synth"/>
    <property type="match status" value="1"/>
</dbReference>
<dbReference type="PANTHER" id="PTHR10890:SF27">
    <property type="entry name" value="CYSTEINE--TRNA LIGASE, MITOCHONDRIAL-RELATED"/>
    <property type="match status" value="1"/>
</dbReference>
<feature type="domain" description="tRNA synthetases class I catalytic" evidence="23">
    <location>
        <begin position="56"/>
        <end position="350"/>
    </location>
</feature>
<dbReference type="CDD" id="cd00672">
    <property type="entry name" value="CysRS_core"/>
    <property type="match status" value="1"/>
</dbReference>
<dbReference type="InterPro" id="IPR014729">
    <property type="entry name" value="Rossmann-like_a/b/a_fold"/>
</dbReference>
<comment type="caution">
    <text evidence="24">The sequence shown here is derived from an EMBL/GenBank/DDBJ whole genome shotgun (WGS) entry which is preliminary data.</text>
</comment>
<evidence type="ECO:0000313" key="24">
    <source>
        <dbReference type="EMBL" id="KAK5609780.1"/>
    </source>
</evidence>
<evidence type="ECO:0000256" key="18">
    <source>
        <dbReference type="ARBA" id="ARBA00047731"/>
    </source>
</evidence>
<dbReference type="GO" id="GO:0006423">
    <property type="term" value="P:cysteinyl-tRNA aminoacylation"/>
    <property type="evidence" value="ECO:0007669"/>
    <property type="project" value="InterPro"/>
</dbReference>
<evidence type="ECO:0000256" key="4">
    <source>
        <dbReference type="ARBA" id="ARBA00012832"/>
    </source>
</evidence>
<evidence type="ECO:0000256" key="12">
    <source>
        <dbReference type="ARBA" id="ARBA00023146"/>
    </source>
</evidence>
<sequence>MIRCGKVLCGLLSSRYFVPVRHSVSGKAWITPRGFDTGIKTFNSLTKQKEALILAREGTATWYSCGPTVYDHAHLGHACSYVRFDILQRILTRLFGITVIHAMVITDIDDKIIRRSWEENVSPAVIARLYEEEFKRDMLSLKVVPPAVYLRVTENVHHIVAFIEGIVRNGHAYATKEGDVYFDVQSIGERYGKFVGAVSSQGEPGSSNKRDSRDFALWKRSKPQEPYWESPWGRGRPGWHIECSTVASHMFGSQLDIHSGGIDLAFPHHENEIAQSEAFHQCGQWANYFLHSGHLHLKGSAEKMSKSLKNYITIKDFLQCHTAEEFRMFCLLTKYRSAIDYSDSSMSEACTHLETICIFISAAQAYMKGQLHCSPVQEDLLWQRLADAKSSVWTALTDDFDTPRAIGALMNLIYHGNCQLQPVSTAEGGVRSPAVFGAIVTYIRDVLNVFGIDLLHSKEAEVLSSGGNLQAVVEELVSFRSEVRAFALSRRDCPNNKPGLYPDRAPLLKACDTLRKDLVPLGVVIKDRGATSTWEIKQSQRGLRDHDDDQQNEKDK</sequence>
<keyword evidence="10" id="KW-0648">Protein biosynthesis</keyword>
<dbReference type="GO" id="GO:0005739">
    <property type="term" value="C:mitochondrion"/>
    <property type="evidence" value="ECO:0007669"/>
    <property type="project" value="UniProtKB-SubCell"/>
</dbReference>
<comment type="subcellular location">
    <subcellularLocation>
        <location evidence="2">Mitochondrion</location>
    </subcellularLocation>
</comment>
<dbReference type="AlphaFoldDB" id="A0AAV9RL41"/>
<evidence type="ECO:0000256" key="13">
    <source>
        <dbReference type="ARBA" id="ARBA00031499"/>
    </source>
</evidence>
<evidence type="ECO:0000256" key="9">
    <source>
        <dbReference type="ARBA" id="ARBA00022840"/>
    </source>
</evidence>
<evidence type="ECO:0000256" key="10">
    <source>
        <dbReference type="ARBA" id="ARBA00022917"/>
    </source>
</evidence>
<evidence type="ECO:0000256" key="11">
    <source>
        <dbReference type="ARBA" id="ARBA00023128"/>
    </source>
</evidence>
<comment type="similarity">
    <text evidence="3">Belongs to the class-I aminoacyl-tRNA synthetase family.</text>
</comment>
<comment type="catalytic activity">
    <reaction evidence="20">
        <text>tRNA(Cys) + L-cysteine + ATP = L-cysteinyl-tRNA(Cys) + AMP + diphosphate</text>
        <dbReference type="Rhea" id="RHEA:17773"/>
        <dbReference type="Rhea" id="RHEA-COMP:9661"/>
        <dbReference type="Rhea" id="RHEA-COMP:9679"/>
        <dbReference type="ChEBI" id="CHEBI:30616"/>
        <dbReference type="ChEBI" id="CHEBI:33019"/>
        <dbReference type="ChEBI" id="CHEBI:35235"/>
        <dbReference type="ChEBI" id="CHEBI:78442"/>
        <dbReference type="ChEBI" id="CHEBI:78517"/>
        <dbReference type="ChEBI" id="CHEBI:456215"/>
        <dbReference type="EC" id="6.1.1.16"/>
    </reaction>
    <physiologicalReaction direction="right-to-left" evidence="20">
        <dbReference type="Rhea" id="RHEA:17775"/>
    </physiologicalReaction>
</comment>
<dbReference type="InterPro" id="IPR009080">
    <property type="entry name" value="tRNAsynth_Ia_anticodon-bd"/>
</dbReference>
<evidence type="ECO:0000256" key="5">
    <source>
        <dbReference type="ARBA" id="ARBA00022598"/>
    </source>
</evidence>
<reference evidence="24 25" key="1">
    <citation type="submission" date="2021-06" db="EMBL/GenBank/DDBJ databases">
        <authorList>
            <person name="Palmer J.M."/>
        </authorList>
    </citation>
    <scope>NUCLEOTIDE SEQUENCE [LARGE SCALE GENOMIC DNA]</scope>
    <source>
        <strain evidence="24 25">MEX-2019</strain>
        <tissue evidence="24">Muscle</tissue>
    </source>
</reference>
<keyword evidence="5" id="KW-0436">Ligase</keyword>
<keyword evidence="6" id="KW-0479">Metal-binding</keyword>
<comment type="catalytic activity">
    <reaction evidence="16">
        <text>S-disulfanyl-L-cysteine + tRNA(Cys) + ATP = (S)-disulfanyl-L-cysteinyl-tRNA(Cys) + AMP + diphosphate</text>
        <dbReference type="Rhea" id="RHEA:78651"/>
        <dbReference type="Rhea" id="RHEA-COMP:9661"/>
        <dbReference type="Rhea" id="RHEA-COMP:19120"/>
        <dbReference type="ChEBI" id="CHEBI:30616"/>
        <dbReference type="ChEBI" id="CHEBI:33019"/>
        <dbReference type="ChEBI" id="CHEBI:78442"/>
        <dbReference type="ChEBI" id="CHEBI:229465"/>
        <dbReference type="ChEBI" id="CHEBI:229521"/>
        <dbReference type="ChEBI" id="CHEBI:456215"/>
    </reaction>
    <physiologicalReaction direction="left-to-right" evidence="16">
        <dbReference type="Rhea" id="RHEA:78652"/>
    </physiologicalReaction>
</comment>
<evidence type="ECO:0000256" key="3">
    <source>
        <dbReference type="ARBA" id="ARBA00005594"/>
    </source>
</evidence>
<evidence type="ECO:0000256" key="2">
    <source>
        <dbReference type="ARBA" id="ARBA00004173"/>
    </source>
</evidence>
<comment type="catalytic activity">
    <reaction evidence="18">
        <text>S-sulfanyl-L-cysteine + L-cysteine = S-disulfanyl-L-cysteine + L-alanine</text>
        <dbReference type="Rhea" id="RHEA:78627"/>
        <dbReference type="ChEBI" id="CHEBI:35235"/>
        <dbReference type="ChEBI" id="CHEBI:57972"/>
        <dbReference type="ChEBI" id="CHEBI:58591"/>
        <dbReference type="ChEBI" id="CHEBI:229465"/>
    </reaction>
    <physiologicalReaction direction="left-to-right" evidence="18">
        <dbReference type="Rhea" id="RHEA:78628"/>
    </physiologicalReaction>
</comment>
<evidence type="ECO:0000259" key="23">
    <source>
        <dbReference type="Pfam" id="PF01406"/>
    </source>
</evidence>
<evidence type="ECO:0000256" key="15">
    <source>
        <dbReference type="ARBA" id="ARBA00045476"/>
    </source>
</evidence>
<dbReference type="FunFam" id="3.40.50.620:FF:000027">
    <property type="entry name" value="Cysteine--tRNA ligase, cytoplasmic"/>
    <property type="match status" value="1"/>
</dbReference>
<evidence type="ECO:0000256" key="8">
    <source>
        <dbReference type="ARBA" id="ARBA00022833"/>
    </source>
</evidence>
<gene>
    <name evidence="24" type="ORF">CRENBAI_021081</name>
</gene>
<evidence type="ECO:0000256" key="19">
    <source>
        <dbReference type="ARBA" id="ARBA00048609"/>
    </source>
</evidence>
<keyword evidence="8" id="KW-0862">Zinc</keyword>
<evidence type="ECO:0000256" key="21">
    <source>
        <dbReference type="ARBA" id="ARBA00072679"/>
    </source>
</evidence>
<evidence type="ECO:0000256" key="16">
    <source>
        <dbReference type="ARBA" id="ARBA00047499"/>
    </source>
</evidence>
<dbReference type="Pfam" id="PF01406">
    <property type="entry name" value="tRNA-synt_1e"/>
    <property type="match status" value="1"/>
</dbReference>
<keyword evidence="25" id="KW-1185">Reference proteome</keyword>
<keyword evidence="9" id="KW-0067">ATP-binding</keyword>
<dbReference type="GO" id="GO:0046872">
    <property type="term" value="F:metal ion binding"/>
    <property type="evidence" value="ECO:0007669"/>
    <property type="project" value="UniProtKB-KW"/>
</dbReference>
<dbReference type="GO" id="GO:0004817">
    <property type="term" value="F:cysteine-tRNA ligase activity"/>
    <property type="evidence" value="ECO:0007669"/>
    <property type="project" value="UniProtKB-EC"/>
</dbReference>
<comment type="catalytic activity">
    <reaction evidence="19">
        <text>S-sulfanyl-L-cysteine + tRNA(Cys) + ATP = (S)-sulfanyl-L-cysteinyl-tRNA(Cys) + AMP + diphosphate</text>
        <dbReference type="Rhea" id="RHEA:78647"/>
        <dbReference type="Rhea" id="RHEA-COMP:9661"/>
        <dbReference type="Rhea" id="RHEA-COMP:19119"/>
        <dbReference type="ChEBI" id="CHEBI:30616"/>
        <dbReference type="ChEBI" id="CHEBI:33019"/>
        <dbReference type="ChEBI" id="CHEBI:58591"/>
        <dbReference type="ChEBI" id="CHEBI:78442"/>
        <dbReference type="ChEBI" id="CHEBI:229520"/>
        <dbReference type="ChEBI" id="CHEBI:456215"/>
    </reaction>
    <physiologicalReaction direction="left-to-right" evidence="19">
        <dbReference type="Rhea" id="RHEA:78648"/>
    </physiologicalReaction>
</comment>
<dbReference type="InterPro" id="IPR024909">
    <property type="entry name" value="Cys-tRNA/MSH_ligase"/>
</dbReference>
<organism evidence="24 25">
    <name type="scientific">Crenichthys baileyi</name>
    <name type="common">White River springfish</name>
    <dbReference type="NCBI Taxonomy" id="28760"/>
    <lineage>
        <taxon>Eukaryota</taxon>
        <taxon>Metazoa</taxon>
        <taxon>Chordata</taxon>
        <taxon>Craniata</taxon>
        <taxon>Vertebrata</taxon>
        <taxon>Euteleostomi</taxon>
        <taxon>Actinopterygii</taxon>
        <taxon>Neopterygii</taxon>
        <taxon>Teleostei</taxon>
        <taxon>Neoteleostei</taxon>
        <taxon>Acanthomorphata</taxon>
        <taxon>Ovalentaria</taxon>
        <taxon>Atherinomorphae</taxon>
        <taxon>Cyprinodontiformes</taxon>
        <taxon>Goodeidae</taxon>
        <taxon>Crenichthys</taxon>
    </lineage>
</organism>
<evidence type="ECO:0000256" key="14">
    <source>
        <dbReference type="ARBA" id="ARBA00043868"/>
    </source>
</evidence>
<dbReference type="InterPro" id="IPR015803">
    <property type="entry name" value="Cys-tRNA-ligase"/>
</dbReference>
<feature type="compositionally biased region" description="Basic and acidic residues" evidence="22">
    <location>
        <begin position="542"/>
        <end position="556"/>
    </location>
</feature>
<comment type="function">
    <text evidence="15">In addition to its role as an aminoacyl-tRNA synthetase, has also cysteine persulfide synthase activity. Produces reactive persulfide species such as cysteine persulfide (CysSSH) from substrate cysteine and mediate direct incorporation of CysSSH into proteins during translations, resulting in protein persulfides and polysulfides. CysSSHs behave as potent antioxidants and cellular protectants.</text>
</comment>